<dbReference type="PROSITE" id="PS50088">
    <property type="entry name" value="ANK_REPEAT"/>
    <property type="match status" value="5"/>
</dbReference>
<gene>
    <name evidence="5" type="ORF">B5F75_03275</name>
</gene>
<accession>A0A1Y4DGS9</accession>
<feature type="repeat" description="ANK" evidence="3">
    <location>
        <begin position="310"/>
        <end position="342"/>
    </location>
</feature>
<sequence length="584" mass="63942">MLPHKKDSAKVSVPSSERKLPEALSVLTKKPLVTLAIVAALPVILMLAFTFKSGYTPNSKNTKFDDIVIVKTPTEIADEATDALQKKDTQTFTDILNTQTKNNPNIVNSKGDPLIVMAATMGNLEAVQQLILNGADVNKANAFNKDTALLRSLYGNFPEITRLLVYSGADINAKNNYNHSPMYLALEKKLPEFIDLFLTSGVKEGLNSDNLFRASAKKNPMGVLAMLKGGVDPNVKNEKGNTPLIISASLGDVESVQALMAYRADVNAANNDGNTSLIYAARYNHPEIIRELLKPQTMQAPLDVNMQNKQGQTALYWGAAKGYEEVVRRLLAADADPTIAAKDGLIPYMIARKNKRGQVLEWFNKDIREVKNSVIEQDNAALIAQAKAEGRELPELAGQKNQTKPVTEDDIFTAAQTGDMELAKKVIASNKAAVFKKNKAGYTPLFIAVQNGQIEMVTYLVDNMARLFESSPQGNVFHVAVNTQNLEMLKHLVSLARKEGRLAMMLEYRAAPQKNAQSMTPLGYAALLCNKEIYDYLVSVGAKDGGLSKKPNILGYKTPADLMQECKAKPAQAKTLTRSAAKRR</sequence>
<dbReference type="Proteomes" id="UP000196368">
    <property type="component" value="Unassembled WGS sequence"/>
</dbReference>
<dbReference type="Gene3D" id="1.25.40.20">
    <property type="entry name" value="Ankyrin repeat-containing domain"/>
    <property type="match status" value="3"/>
</dbReference>
<dbReference type="InterPro" id="IPR036770">
    <property type="entry name" value="Ankyrin_rpt-contain_sf"/>
</dbReference>
<comment type="caution">
    <text evidence="5">The sequence shown here is derived from an EMBL/GenBank/DDBJ whole genome shotgun (WGS) entry which is preliminary data.</text>
</comment>
<feature type="repeat" description="ANK" evidence="3">
    <location>
        <begin position="440"/>
        <end position="472"/>
    </location>
</feature>
<feature type="repeat" description="ANK" evidence="3">
    <location>
        <begin position="144"/>
        <end position="176"/>
    </location>
</feature>
<reference evidence="6" key="1">
    <citation type="submission" date="2017-04" db="EMBL/GenBank/DDBJ databases">
        <title>Function of individual gut microbiota members based on whole genome sequencing of pure cultures obtained from chicken caecum.</title>
        <authorList>
            <person name="Medvecky M."/>
            <person name="Cejkova D."/>
            <person name="Polansky O."/>
            <person name="Karasova D."/>
            <person name="Kubasova T."/>
            <person name="Cizek A."/>
            <person name="Rychlik I."/>
        </authorList>
    </citation>
    <scope>NUCLEOTIDE SEQUENCE [LARGE SCALE GENOMIC DNA]</scope>
    <source>
        <strain evidence="6">An273</strain>
    </source>
</reference>
<dbReference type="Pfam" id="PF12796">
    <property type="entry name" value="Ank_2"/>
    <property type="match status" value="3"/>
</dbReference>
<feature type="repeat" description="ANK" evidence="3">
    <location>
        <begin position="110"/>
        <end position="142"/>
    </location>
</feature>
<dbReference type="EMBL" id="NFJD01000002">
    <property type="protein sequence ID" value="OUO56879.1"/>
    <property type="molecule type" value="Genomic_DNA"/>
</dbReference>
<keyword evidence="1" id="KW-0677">Repeat</keyword>
<dbReference type="PANTHER" id="PTHR24188:SF29">
    <property type="entry name" value="GH09064P"/>
    <property type="match status" value="1"/>
</dbReference>
<evidence type="ECO:0000313" key="5">
    <source>
        <dbReference type="EMBL" id="OUO56879.1"/>
    </source>
</evidence>
<name>A0A1Y4DGS9_9BACT</name>
<dbReference type="InterPro" id="IPR002110">
    <property type="entry name" value="Ankyrin_rpt"/>
</dbReference>
<evidence type="ECO:0000256" key="3">
    <source>
        <dbReference type="PROSITE-ProRule" id="PRU00023"/>
    </source>
</evidence>
<protein>
    <submittedName>
        <fullName evidence="5">Uncharacterized protein</fullName>
    </submittedName>
</protein>
<dbReference type="OrthoDB" id="9772065at2"/>
<keyword evidence="6" id="KW-1185">Reference proteome</keyword>
<dbReference type="Pfam" id="PF00023">
    <property type="entry name" value="Ank"/>
    <property type="match status" value="1"/>
</dbReference>
<keyword evidence="2 3" id="KW-0040">ANK repeat</keyword>
<proteinExistence type="predicted"/>
<dbReference type="SMART" id="SM00248">
    <property type="entry name" value="ANK"/>
    <property type="match status" value="9"/>
</dbReference>
<keyword evidence="4" id="KW-0812">Transmembrane</keyword>
<dbReference type="SUPFAM" id="SSF48403">
    <property type="entry name" value="Ankyrin repeat"/>
    <property type="match status" value="2"/>
</dbReference>
<dbReference type="PROSITE" id="PS50297">
    <property type="entry name" value="ANK_REP_REGION"/>
    <property type="match status" value="4"/>
</dbReference>
<evidence type="ECO:0000313" key="6">
    <source>
        <dbReference type="Proteomes" id="UP000196368"/>
    </source>
</evidence>
<evidence type="ECO:0000256" key="2">
    <source>
        <dbReference type="ARBA" id="ARBA00023043"/>
    </source>
</evidence>
<keyword evidence="4" id="KW-0472">Membrane</keyword>
<evidence type="ECO:0000256" key="1">
    <source>
        <dbReference type="ARBA" id="ARBA00022737"/>
    </source>
</evidence>
<dbReference type="PANTHER" id="PTHR24188">
    <property type="entry name" value="ANKYRIN REPEAT PROTEIN"/>
    <property type="match status" value="1"/>
</dbReference>
<feature type="repeat" description="ANK" evidence="3">
    <location>
        <begin position="239"/>
        <end position="271"/>
    </location>
</feature>
<feature type="transmembrane region" description="Helical" evidence="4">
    <location>
        <begin position="32"/>
        <end position="51"/>
    </location>
</feature>
<dbReference type="AlphaFoldDB" id="A0A1Y4DGS9"/>
<organism evidence="5 6">
    <name type="scientific">Candidatus Avelusimicrobium gallicola</name>
    <dbReference type="NCBI Taxonomy" id="2562704"/>
    <lineage>
        <taxon>Bacteria</taxon>
        <taxon>Pseudomonadati</taxon>
        <taxon>Elusimicrobiota</taxon>
        <taxon>Elusimicrobia</taxon>
        <taxon>Elusimicrobiales</taxon>
        <taxon>Elusimicrobiaceae</taxon>
        <taxon>Candidatus Avelusimicrobium</taxon>
    </lineage>
</organism>
<dbReference type="RefSeq" id="WP_087287903.1">
    <property type="nucleotide sequence ID" value="NZ_NFJD01000002.1"/>
</dbReference>
<keyword evidence="4" id="KW-1133">Transmembrane helix</keyword>
<evidence type="ECO:0000256" key="4">
    <source>
        <dbReference type="SAM" id="Phobius"/>
    </source>
</evidence>